<keyword evidence="4" id="KW-0804">Transcription</keyword>
<keyword evidence="7" id="KW-1185">Reference proteome</keyword>
<evidence type="ECO:0000256" key="2">
    <source>
        <dbReference type="ARBA" id="ARBA00023015"/>
    </source>
</evidence>
<dbReference type="RefSeq" id="WP_006638582.1">
    <property type="nucleotide sequence ID" value="NZ_BORD01000002.1"/>
</dbReference>
<name>A0ABN5APD4_9BACI</name>
<dbReference type="SUPFAM" id="SSF53850">
    <property type="entry name" value="Periplasmic binding protein-like II"/>
    <property type="match status" value="1"/>
</dbReference>
<dbReference type="CDD" id="cd08420">
    <property type="entry name" value="PBP2_CysL_like"/>
    <property type="match status" value="1"/>
</dbReference>
<dbReference type="InterPro" id="IPR036390">
    <property type="entry name" value="WH_DNA-bd_sf"/>
</dbReference>
<keyword evidence="2" id="KW-0805">Transcription regulation</keyword>
<dbReference type="Gene3D" id="1.10.10.10">
    <property type="entry name" value="Winged helix-like DNA-binding domain superfamily/Winged helix DNA-binding domain"/>
    <property type="match status" value="1"/>
</dbReference>
<protein>
    <submittedName>
        <fullName evidence="6">HTH-type transcriptional regulator IlvY</fullName>
    </submittedName>
</protein>
<dbReference type="PANTHER" id="PTHR30126">
    <property type="entry name" value="HTH-TYPE TRANSCRIPTIONAL REGULATOR"/>
    <property type="match status" value="1"/>
</dbReference>
<evidence type="ECO:0000259" key="5">
    <source>
        <dbReference type="PROSITE" id="PS50931"/>
    </source>
</evidence>
<evidence type="ECO:0000313" key="6">
    <source>
        <dbReference type="EMBL" id="ASB90037.1"/>
    </source>
</evidence>
<dbReference type="Pfam" id="PF00126">
    <property type="entry name" value="HTH_1"/>
    <property type="match status" value="1"/>
</dbReference>
<reference evidence="6 7" key="1">
    <citation type="submission" date="2017-06" db="EMBL/GenBank/DDBJ databases">
        <title>Genome sequence of Bacillus sonorensis strain SRCM101395.</title>
        <authorList>
            <person name="Cho S.H."/>
        </authorList>
    </citation>
    <scope>NUCLEOTIDE SEQUENCE [LARGE SCALE GENOMIC DNA]</scope>
    <source>
        <strain evidence="6 7">SRCM101395</strain>
    </source>
</reference>
<evidence type="ECO:0000256" key="3">
    <source>
        <dbReference type="ARBA" id="ARBA00023125"/>
    </source>
</evidence>
<dbReference type="Proteomes" id="UP000196877">
    <property type="component" value="Chromosome"/>
</dbReference>
<gene>
    <name evidence="6" type="ORF">S101395_03530</name>
</gene>
<evidence type="ECO:0000256" key="1">
    <source>
        <dbReference type="ARBA" id="ARBA00009437"/>
    </source>
</evidence>
<dbReference type="PROSITE" id="PS50931">
    <property type="entry name" value="HTH_LYSR"/>
    <property type="match status" value="1"/>
</dbReference>
<dbReference type="InterPro" id="IPR000847">
    <property type="entry name" value="LysR_HTH_N"/>
</dbReference>
<dbReference type="GeneID" id="92852527"/>
<dbReference type="SUPFAM" id="SSF46785">
    <property type="entry name" value="Winged helix' DNA-binding domain"/>
    <property type="match status" value="1"/>
</dbReference>
<dbReference type="EMBL" id="CP021920">
    <property type="protein sequence ID" value="ASB90037.1"/>
    <property type="molecule type" value="Genomic_DNA"/>
</dbReference>
<proteinExistence type="inferred from homology"/>
<feature type="domain" description="HTH lysR-type" evidence="5">
    <location>
        <begin position="1"/>
        <end position="60"/>
    </location>
</feature>
<sequence>MYYDALKTFVTLAEVKNFTKTAEILLMSQPSVSMHIKNLEKEFQTKLFERSPKFLKITPTGEILYDRAKQMIAIYEQTKQDILDHHHSIKGELKIGASFTIGEYILPSLLFDLQADYPELELQAVIGNTEEIVQSVRRYKVDIGLIEGQTNEKDLSVHAFMQDELFIAASSDHPLASQSEVTMADLQNQTWVTREVGSGTREYLNHVIRSNGLKVKSFLTISSNQGIKETLMTGVGLSLLSRSVIERDVQHGNLTVIKLKHQTFNRMLSYIYSPIMQDKKNVKIFINALNKRTNLEAGDEYDTGASNPPSSHNCLY</sequence>
<dbReference type="Gene3D" id="3.40.190.290">
    <property type="match status" value="1"/>
</dbReference>
<organism evidence="6 7">
    <name type="scientific">Bacillus sonorensis</name>
    <dbReference type="NCBI Taxonomy" id="119858"/>
    <lineage>
        <taxon>Bacteria</taxon>
        <taxon>Bacillati</taxon>
        <taxon>Bacillota</taxon>
        <taxon>Bacilli</taxon>
        <taxon>Bacillales</taxon>
        <taxon>Bacillaceae</taxon>
        <taxon>Bacillus</taxon>
    </lineage>
</organism>
<accession>A0ABN5APD4</accession>
<comment type="similarity">
    <text evidence="1">Belongs to the LysR transcriptional regulatory family.</text>
</comment>
<dbReference type="InterPro" id="IPR036388">
    <property type="entry name" value="WH-like_DNA-bd_sf"/>
</dbReference>
<evidence type="ECO:0000256" key="4">
    <source>
        <dbReference type="ARBA" id="ARBA00023163"/>
    </source>
</evidence>
<evidence type="ECO:0000313" key="7">
    <source>
        <dbReference type="Proteomes" id="UP000196877"/>
    </source>
</evidence>
<dbReference type="Pfam" id="PF03466">
    <property type="entry name" value="LysR_substrate"/>
    <property type="match status" value="1"/>
</dbReference>
<dbReference type="InterPro" id="IPR005119">
    <property type="entry name" value="LysR_subst-bd"/>
</dbReference>
<keyword evidence="3" id="KW-0238">DNA-binding</keyword>
<dbReference type="PANTHER" id="PTHR30126:SF39">
    <property type="entry name" value="HTH-TYPE TRANSCRIPTIONAL REGULATOR CYSL"/>
    <property type="match status" value="1"/>
</dbReference>
<dbReference type="PRINTS" id="PR00039">
    <property type="entry name" value="HTHLYSR"/>
</dbReference>